<proteinExistence type="predicted"/>
<dbReference type="InterPro" id="IPR016040">
    <property type="entry name" value="NAD(P)-bd_dom"/>
</dbReference>
<dbReference type="PANTHER" id="PTHR43162">
    <property type="match status" value="1"/>
</dbReference>
<dbReference type="AlphaFoldDB" id="A0A386ZED7"/>
<feature type="domain" description="NAD(P)-binding" evidence="1">
    <location>
        <begin position="19"/>
        <end position="193"/>
    </location>
</feature>
<dbReference type="OrthoDB" id="5510591at2"/>
<reference evidence="2 3" key="1">
    <citation type="submission" date="2018-09" db="EMBL/GenBank/DDBJ databases">
        <title>Nocardia yunnanensis sp. nov., an actinomycete isolated from a soil sample.</title>
        <authorList>
            <person name="Zhang J."/>
        </authorList>
    </citation>
    <scope>NUCLEOTIDE SEQUENCE [LARGE SCALE GENOMIC DNA]</scope>
    <source>
        <strain evidence="2 3">CFHS0054</strain>
    </source>
</reference>
<protein>
    <submittedName>
        <fullName evidence="2">NAD-dependent epimerase/dehydratase family protein</fullName>
    </submittedName>
</protein>
<accession>A0A386ZED7</accession>
<evidence type="ECO:0000313" key="3">
    <source>
        <dbReference type="Proteomes" id="UP000267164"/>
    </source>
</evidence>
<evidence type="ECO:0000313" key="2">
    <source>
        <dbReference type="EMBL" id="AYF75553.1"/>
    </source>
</evidence>
<dbReference type="KEGG" id="nyu:D7D52_18750"/>
<dbReference type="Proteomes" id="UP000267164">
    <property type="component" value="Chromosome"/>
</dbReference>
<dbReference type="InterPro" id="IPR036291">
    <property type="entry name" value="NAD(P)-bd_dom_sf"/>
</dbReference>
<evidence type="ECO:0000259" key="1">
    <source>
        <dbReference type="Pfam" id="PF13460"/>
    </source>
</evidence>
<dbReference type="Pfam" id="PF13460">
    <property type="entry name" value="NAD_binding_10"/>
    <property type="match status" value="1"/>
</dbReference>
<sequence length="296" mass="31686">MSRSAKARKAFDVRLLLTGATGNIGRELTRILDADGIQFRALVRTPERADTLPAHADPITGDLDDPGALERAMDGVAALFLLVPGIGSEHTRSALKAAENAGVGRIVLISSAHVLVDPLPAMGSWHHERETMVRAGGIPFTILRPGGYMSNALEWIPNLRAGEPILDPSGPGRYAPIDPADIAAVAAHCLTEPGHESRHHHLTGPDLLTLGEQVAIFARILHRDIRIRETVTPGEAVAARFPNGAPPRLAAAIQEGFALMRADTVGVRTDTVAELLGRPARTFTEWCEAHRAAFPD</sequence>
<dbReference type="EMBL" id="CP032568">
    <property type="protein sequence ID" value="AYF75553.1"/>
    <property type="molecule type" value="Genomic_DNA"/>
</dbReference>
<dbReference type="RefSeq" id="WP_120738175.1">
    <property type="nucleotide sequence ID" value="NZ_CP032568.1"/>
</dbReference>
<dbReference type="InterPro" id="IPR051604">
    <property type="entry name" value="Ergot_Alk_Oxidoreductase"/>
</dbReference>
<dbReference type="SUPFAM" id="SSF51735">
    <property type="entry name" value="NAD(P)-binding Rossmann-fold domains"/>
    <property type="match status" value="1"/>
</dbReference>
<name>A0A386ZED7_9NOCA</name>
<gene>
    <name evidence="2" type="ORF">D7D52_18750</name>
</gene>
<dbReference type="Gene3D" id="3.40.50.720">
    <property type="entry name" value="NAD(P)-binding Rossmann-like Domain"/>
    <property type="match status" value="1"/>
</dbReference>
<keyword evidence="3" id="KW-1185">Reference proteome</keyword>
<dbReference type="PANTHER" id="PTHR43162:SF1">
    <property type="entry name" value="PRESTALK A DIFFERENTIATION PROTEIN A"/>
    <property type="match status" value="1"/>
</dbReference>
<dbReference type="Gene3D" id="3.90.25.10">
    <property type="entry name" value="UDP-galactose 4-epimerase, domain 1"/>
    <property type="match status" value="1"/>
</dbReference>
<organism evidence="2 3">
    <name type="scientific">Nocardia yunnanensis</name>
    <dbReference type="NCBI Taxonomy" id="2382165"/>
    <lineage>
        <taxon>Bacteria</taxon>
        <taxon>Bacillati</taxon>
        <taxon>Actinomycetota</taxon>
        <taxon>Actinomycetes</taxon>
        <taxon>Mycobacteriales</taxon>
        <taxon>Nocardiaceae</taxon>
        <taxon>Nocardia</taxon>
    </lineage>
</organism>